<dbReference type="EMBL" id="CAJVQB010053540">
    <property type="protein sequence ID" value="CAG8836428.1"/>
    <property type="molecule type" value="Genomic_DNA"/>
</dbReference>
<evidence type="ECO:0000313" key="3">
    <source>
        <dbReference type="Proteomes" id="UP000789901"/>
    </source>
</evidence>
<dbReference type="Proteomes" id="UP000789901">
    <property type="component" value="Unassembled WGS sequence"/>
</dbReference>
<keyword evidence="3" id="KW-1185">Reference proteome</keyword>
<evidence type="ECO:0000313" key="2">
    <source>
        <dbReference type="EMBL" id="CAG8836428.1"/>
    </source>
</evidence>
<feature type="non-terminal residue" evidence="2">
    <location>
        <position position="1"/>
    </location>
</feature>
<evidence type="ECO:0000256" key="1">
    <source>
        <dbReference type="SAM" id="MobiDB-lite"/>
    </source>
</evidence>
<sequence>LQIQQKELPENSFQFNEKNSNPAKKVTREQLQACKEIVREQLQTWQRNYQRTTLSCQKKLLQNNSNPSEEITREQIQAQ</sequence>
<proteinExistence type="predicted"/>
<organism evidence="2 3">
    <name type="scientific">Gigaspora margarita</name>
    <dbReference type="NCBI Taxonomy" id="4874"/>
    <lineage>
        <taxon>Eukaryota</taxon>
        <taxon>Fungi</taxon>
        <taxon>Fungi incertae sedis</taxon>
        <taxon>Mucoromycota</taxon>
        <taxon>Glomeromycotina</taxon>
        <taxon>Glomeromycetes</taxon>
        <taxon>Diversisporales</taxon>
        <taxon>Gigasporaceae</taxon>
        <taxon>Gigaspora</taxon>
    </lineage>
</organism>
<accession>A0ABN7WQA1</accession>
<gene>
    <name evidence="2" type="ORF">GMARGA_LOCUS33035</name>
</gene>
<name>A0ABN7WQA1_GIGMA</name>
<feature type="region of interest" description="Disordered" evidence="1">
    <location>
        <begin position="1"/>
        <end position="27"/>
    </location>
</feature>
<reference evidence="2 3" key="1">
    <citation type="submission" date="2021-06" db="EMBL/GenBank/DDBJ databases">
        <authorList>
            <person name="Kallberg Y."/>
            <person name="Tangrot J."/>
            <person name="Rosling A."/>
        </authorList>
    </citation>
    <scope>NUCLEOTIDE SEQUENCE [LARGE SCALE GENOMIC DNA]</scope>
    <source>
        <strain evidence="2 3">120-4 pot B 10/14</strain>
    </source>
</reference>
<protein>
    <submittedName>
        <fullName evidence="2">6948_t:CDS:1</fullName>
    </submittedName>
</protein>
<comment type="caution">
    <text evidence="2">The sequence shown here is derived from an EMBL/GenBank/DDBJ whole genome shotgun (WGS) entry which is preliminary data.</text>
</comment>
<feature type="compositionally biased region" description="Polar residues" evidence="1">
    <location>
        <begin position="1"/>
        <end position="22"/>
    </location>
</feature>